<dbReference type="EMBL" id="NCVQ01000001">
    <property type="protein sequence ID" value="PWZ56644.1"/>
    <property type="molecule type" value="Genomic_DNA"/>
</dbReference>
<name>A0A317YFV7_MAIZE</name>
<dbReference type="AlphaFoldDB" id="A0A317YFV7"/>
<protein>
    <submittedName>
        <fullName evidence="2">Uncharacterized protein</fullName>
    </submittedName>
</protein>
<gene>
    <name evidence="2" type="ORF">Zm00014a_003700</name>
</gene>
<accession>A0A317YFV7</accession>
<feature type="compositionally biased region" description="Basic and acidic residues" evidence="1">
    <location>
        <begin position="14"/>
        <end position="49"/>
    </location>
</feature>
<proteinExistence type="predicted"/>
<dbReference type="Proteomes" id="UP000251960">
    <property type="component" value="Chromosome 1"/>
</dbReference>
<evidence type="ECO:0000256" key="1">
    <source>
        <dbReference type="SAM" id="MobiDB-lite"/>
    </source>
</evidence>
<feature type="compositionally biased region" description="Basic and acidic residues" evidence="1">
    <location>
        <begin position="61"/>
        <end position="93"/>
    </location>
</feature>
<sequence>MGAAEQEAPASRAQGREPRRLALERDGGRRERAAGRGDRAQRHTAREIRPTAPWEQLELGQRSREEIEEGHREEWADWSREARGHGWKDEMEGRRRRIREKLSSRTGIRRSQQRNINRGAAQQDKNDGCDLHRR</sequence>
<feature type="region of interest" description="Disordered" evidence="1">
    <location>
        <begin position="1"/>
        <end position="134"/>
    </location>
</feature>
<comment type="caution">
    <text evidence="2">The sequence shown here is derived from an EMBL/GenBank/DDBJ whole genome shotgun (WGS) entry which is preliminary data.</text>
</comment>
<organism evidence="2">
    <name type="scientific">Zea mays</name>
    <name type="common">Maize</name>
    <dbReference type="NCBI Taxonomy" id="4577"/>
    <lineage>
        <taxon>Eukaryota</taxon>
        <taxon>Viridiplantae</taxon>
        <taxon>Streptophyta</taxon>
        <taxon>Embryophyta</taxon>
        <taxon>Tracheophyta</taxon>
        <taxon>Spermatophyta</taxon>
        <taxon>Magnoliopsida</taxon>
        <taxon>Liliopsida</taxon>
        <taxon>Poales</taxon>
        <taxon>Poaceae</taxon>
        <taxon>PACMAD clade</taxon>
        <taxon>Panicoideae</taxon>
        <taxon>Andropogonodae</taxon>
        <taxon>Andropogoneae</taxon>
        <taxon>Tripsacinae</taxon>
        <taxon>Zea</taxon>
    </lineage>
</organism>
<evidence type="ECO:0000313" key="2">
    <source>
        <dbReference type="EMBL" id="PWZ56644.1"/>
    </source>
</evidence>
<feature type="compositionally biased region" description="Basic and acidic residues" evidence="1">
    <location>
        <begin position="124"/>
        <end position="134"/>
    </location>
</feature>
<reference evidence="2" key="1">
    <citation type="journal article" date="2018" name="Nat. Genet.">
        <title>Extensive intraspecific gene order and gene structural variations between Mo17 and other maize genomes.</title>
        <authorList>
            <person name="Sun S."/>
            <person name="Zhou Y."/>
            <person name="Chen J."/>
            <person name="Shi J."/>
            <person name="Zhao H."/>
            <person name="Zhao H."/>
            <person name="Song W."/>
            <person name="Zhang M."/>
            <person name="Cui Y."/>
            <person name="Dong X."/>
            <person name="Liu H."/>
            <person name="Ma X."/>
            <person name="Jiao Y."/>
            <person name="Wang B."/>
            <person name="Wei X."/>
            <person name="Stein J.C."/>
            <person name="Glaubitz J.C."/>
            <person name="Lu F."/>
            <person name="Yu G."/>
            <person name="Liang C."/>
            <person name="Fengler K."/>
            <person name="Li B."/>
            <person name="Rafalski A."/>
            <person name="Schnable P.S."/>
            <person name="Ware D.H."/>
            <person name="Buckler E.S."/>
            <person name="Lai J."/>
        </authorList>
    </citation>
    <scope>NUCLEOTIDE SEQUENCE [LARGE SCALE GENOMIC DNA]</scope>
    <source>
        <tissue evidence="2">Seedling</tissue>
    </source>
</reference>